<organism evidence="2 3">
    <name type="scientific">Diplodia seriata</name>
    <dbReference type="NCBI Taxonomy" id="420778"/>
    <lineage>
        <taxon>Eukaryota</taxon>
        <taxon>Fungi</taxon>
        <taxon>Dikarya</taxon>
        <taxon>Ascomycota</taxon>
        <taxon>Pezizomycotina</taxon>
        <taxon>Dothideomycetes</taxon>
        <taxon>Dothideomycetes incertae sedis</taxon>
        <taxon>Botryosphaeriales</taxon>
        <taxon>Botryosphaeriaceae</taxon>
        <taxon>Diplodia</taxon>
    </lineage>
</organism>
<proteinExistence type="predicted"/>
<protein>
    <submittedName>
        <fullName evidence="2">Uncharacterized protein</fullName>
    </submittedName>
</protein>
<accession>A0A0G2FXY6</accession>
<dbReference type="AlphaFoldDB" id="A0A0G2FXY6"/>
<feature type="signal peptide" evidence="1">
    <location>
        <begin position="1"/>
        <end position="18"/>
    </location>
</feature>
<comment type="caution">
    <text evidence="2">The sequence shown here is derived from an EMBL/GenBank/DDBJ whole genome shotgun (WGS) entry which is preliminary data.</text>
</comment>
<sequence>MRSSLSFASLSLVLGATAEPWSDGSKYGNMFYSGPTSNAYITKATYSVVPPDAPCNYHTGVPQEELSLWVGVQADPTNEDVMDMNLVQPLLNWAPNQSLSGCDTDNEHWCVAASTYAPSGQTGQTYQVVPTGSQLDFEISVNSETTKIDQKVWIAGELVSSQSDSAGMKPAVFYGANECVGYSCGTLKGYTWSNITVHLSAADENYGNTFSLSNATSSGATTSDSGKTWHIDSIKFAKDYLYDDDSVQECS</sequence>
<evidence type="ECO:0000313" key="2">
    <source>
        <dbReference type="EMBL" id="KKY16638.1"/>
    </source>
</evidence>
<reference evidence="2 3" key="2">
    <citation type="submission" date="2015-05" db="EMBL/GenBank/DDBJ databases">
        <title>Distinctive expansion of gene families associated with plant cell wall degradation and secondary metabolism in the genomes of grapevine trunk pathogens.</title>
        <authorList>
            <person name="Lawrence D.P."/>
            <person name="Travadon R."/>
            <person name="Rolshausen P.E."/>
            <person name="Baumgartner K."/>
        </authorList>
    </citation>
    <scope>NUCLEOTIDE SEQUENCE [LARGE SCALE GENOMIC DNA]</scope>
    <source>
        <strain evidence="2">DS831</strain>
    </source>
</reference>
<evidence type="ECO:0000313" key="3">
    <source>
        <dbReference type="Proteomes" id="UP000034182"/>
    </source>
</evidence>
<dbReference type="Proteomes" id="UP000034182">
    <property type="component" value="Unassembled WGS sequence"/>
</dbReference>
<gene>
    <name evidence="2" type="ORF">UCDDS831_g06886</name>
</gene>
<evidence type="ECO:0000256" key="1">
    <source>
        <dbReference type="SAM" id="SignalP"/>
    </source>
</evidence>
<dbReference type="EMBL" id="LAQI01000166">
    <property type="protein sequence ID" value="KKY16638.1"/>
    <property type="molecule type" value="Genomic_DNA"/>
</dbReference>
<feature type="chain" id="PRO_5002544595" evidence="1">
    <location>
        <begin position="19"/>
        <end position="251"/>
    </location>
</feature>
<name>A0A0G2FXY6_9PEZI</name>
<reference evidence="2 3" key="1">
    <citation type="submission" date="2015-03" db="EMBL/GenBank/DDBJ databases">
        <authorList>
            <person name="Morales-Cruz A."/>
            <person name="Amrine K.C."/>
            <person name="Cantu D."/>
        </authorList>
    </citation>
    <scope>NUCLEOTIDE SEQUENCE [LARGE SCALE GENOMIC DNA]</scope>
    <source>
        <strain evidence="2">DS831</strain>
    </source>
</reference>
<keyword evidence="1" id="KW-0732">Signal</keyword>